<gene>
    <name evidence="1" type="ORF">TrLO_g7398</name>
</gene>
<evidence type="ECO:0000313" key="1">
    <source>
        <dbReference type="EMBL" id="GMI02288.1"/>
    </source>
</evidence>
<name>A0A9W7F5N7_9STRA</name>
<accession>A0A9W7F5N7</accession>
<evidence type="ECO:0000313" key="2">
    <source>
        <dbReference type="Proteomes" id="UP001165122"/>
    </source>
</evidence>
<keyword evidence="2" id="KW-1185">Reference proteome</keyword>
<protein>
    <submittedName>
        <fullName evidence="1">Uncharacterized protein</fullName>
    </submittedName>
</protein>
<dbReference type="EMBL" id="BRXW01000042">
    <property type="protein sequence ID" value="GMI02288.1"/>
    <property type="molecule type" value="Genomic_DNA"/>
</dbReference>
<reference evidence="2" key="1">
    <citation type="journal article" date="2023" name="Commun. Biol.">
        <title>Genome analysis of Parmales, the sister group of diatoms, reveals the evolutionary specialization of diatoms from phago-mixotrophs to photoautotrophs.</title>
        <authorList>
            <person name="Ban H."/>
            <person name="Sato S."/>
            <person name="Yoshikawa S."/>
            <person name="Yamada K."/>
            <person name="Nakamura Y."/>
            <person name="Ichinomiya M."/>
            <person name="Sato N."/>
            <person name="Blanc-Mathieu R."/>
            <person name="Endo H."/>
            <person name="Kuwata A."/>
            <person name="Ogata H."/>
        </authorList>
    </citation>
    <scope>NUCLEOTIDE SEQUENCE [LARGE SCALE GENOMIC DNA]</scope>
    <source>
        <strain evidence="2">NIES 3700</strain>
    </source>
</reference>
<comment type="caution">
    <text evidence="1">The sequence shown here is derived from an EMBL/GenBank/DDBJ whole genome shotgun (WGS) entry which is preliminary data.</text>
</comment>
<organism evidence="1 2">
    <name type="scientific">Triparma laevis f. longispina</name>
    <dbReference type="NCBI Taxonomy" id="1714387"/>
    <lineage>
        <taxon>Eukaryota</taxon>
        <taxon>Sar</taxon>
        <taxon>Stramenopiles</taxon>
        <taxon>Ochrophyta</taxon>
        <taxon>Bolidophyceae</taxon>
        <taxon>Parmales</taxon>
        <taxon>Triparmaceae</taxon>
        <taxon>Triparma</taxon>
    </lineage>
</organism>
<sequence>MYIPLISAIVGLNADKYIPLGAMTASDSLRIELTLASIGAPVLCANADDTGTFTVSDVEYVANIVKLSDDAESMVRRSVGNGKYRIHGDSFRSFNSTLDNGVNNSQIHIPIKVSSLKTLFVIHRIQASINAKNKLSITNRSRADLTEYYFQIGSTRIPQKPVKFDANGAEIQVELQKAFHSFAKKQHQISYFKSAFVKTAVGDDAGAFLVGMDMEAFSGKGDVINQGMSTISQNIFFVGSYDTVPGATLVTSFCHFDQILEIDTSTGLAKVMF</sequence>
<proteinExistence type="predicted"/>
<dbReference type="AlphaFoldDB" id="A0A9W7F5N7"/>
<dbReference type="OrthoDB" id="10653250at2759"/>
<dbReference type="Proteomes" id="UP001165122">
    <property type="component" value="Unassembled WGS sequence"/>
</dbReference>